<dbReference type="GO" id="GO:0008270">
    <property type="term" value="F:zinc ion binding"/>
    <property type="evidence" value="ECO:0007669"/>
    <property type="project" value="UniProtKB-KW"/>
</dbReference>
<protein>
    <recommendedName>
        <fullName evidence="2">C2H2-type domain-containing protein</fullName>
    </recommendedName>
</protein>
<evidence type="ECO:0000256" key="1">
    <source>
        <dbReference type="PROSITE-ProRule" id="PRU00042"/>
    </source>
</evidence>
<accession>A0A371DSG7</accession>
<organism evidence="3 4">
    <name type="scientific">Lentinus brumalis</name>
    <dbReference type="NCBI Taxonomy" id="2498619"/>
    <lineage>
        <taxon>Eukaryota</taxon>
        <taxon>Fungi</taxon>
        <taxon>Dikarya</taxon>
        <taxon>Basidiomycota</taxon>
        <taxon>Agaricomycotina</taxon>
        <taxon>Agaricomycetes</taxon>
        <taxon>Polyporales</taxon>
        <taxon>Polyporaceae</taxon>
        <taxon>Lentinus</taxon>
    </lineage>
</organism>
<reference evidence="3 4" key="1">
    <citation type="journal article" date="2018" name="Biotechnol. Biofuels">
        <title>Integrative visual omics of the white-rot fungus Polyporus brumalis exposes the biotechnological potential of its oxidative enzymes for delignifying raw plant biomass.</title>
        <authorList>
            <person name="Miyauchi S."/>
            <person name="Rancon A."/>
            <person name="Drula E."/>
            <person name="Hage H."/>
            <person name="Chaduli D."/>
            <person name="Favel A."/>
            <person name="Grisel S."/>
            <person name="Henrissat B."/>
            <person name="Herpoel-Gimbert I."/>
            <person name="Ruiz-Duenas F.J."/>
            <person name="Chevret D."/>
            <person name="Hainaut M."/>
            <person name="Lin J."/>
            <person name="Wang M."/>
            <person name="Pangilinan J."/>
            <person name="Lipzen A."/>
            <person name="Lesage-Meessen L."/>
            <person name="Navarro D."/>
            <person name="Riley R."/>
            <person name="Grigoriev I.V."/>
            <person name="Zhou S."/>
            <person name="Raouche S."/>
            <person name="Rosso M.N."/>
        </authorList>
    </citation>
    <scope>NUCLEOTIDE SEQUENCE [LARGE SCALE GENOMIC DNA]</scope>
    <source>
        <strain evidence="3 4">BRFM 1820</strain>
    </source>
</reference>
<evidence type="ECO:0000313" key="3">
    <source>
        <dbReference type="EMBL" id="RDX55476.1"/>
    </source>
</evidence>
<dbReference type="OrthoDB" id="2734989at2759"/>
<dbReference type="AlphaFoldDB" id="A0A371DSG7"/>
<feature type="domain" description="C2H2-type" evidence="2">
    <location>
        <begin position="63"/>
        <end position="90"/>
    </location>
</feature>
<evidence type="ECO:0000313" key="4">
    <source>
        <dbReference type="Proteomes" id="UP000256964"/>
    </source>
</evidence>
<name>A0A371DSG7_9APHY</name>
<evidence type="ECO:0000259" key="2">
    <source>
        <dbReference type="PROSITE" id="PS50157"/>
    </source>
</evidence>
<keyword evidence="1" id="KW-0862">Zinc</keyword>
<dbReference type="SMART" id="SM00355">
    <property type="entry name" value="ZnF_C2H2"/>
    <property type="match status" value="2"/>
</dbReference>
<dbReference type="EMBL" id="KZ857382">
    <property type="protein sequence ID" value="RDX55476.1"/>
    <property type="molecule type" value="Genomic_DNA"/>
</dbReference>
<keyword evidence="1" id="KW-0863">Zinc-finger</keyword>
<keyword evidence="1" id="KW-0479">Metal-binding</keyword>
<dbReference type="Gene3D" id="3.30.160.60">
    <property type="entry name" value="Classic Zinc Finger"/>
    <property type="match status" value="1"/>
</dbReference>
<keyword evidence="4" id="KW-1185">Reference proteome</keyword>
<proteinExistence type="predicted"/>
<dbReference type="Proteomes" id="UP000256964">
    <property type="component" value="Unassembled WGS sequence"/>
</dbReference>
<sequence>MWILLTAKGALETVCGRSVRRTGNPELLKCADHIRGAHCPPVVDIYQAQNHLRAVHVSWYRTPTCSICGWRFKELVRFARHQWVHTTNAPCIECGRQFISANDRFAHLCERHGLTPENS</sequence>
<gene>
    <name evidence="3" type="ORF">OH76DRAFT_745588</name>
</gene>
<dbReference type="PROSITE" id="PS00028">
    <property type="entry name" value="ZINC_FINGER_C2H2_1"/>
    <property type="match status" value="2"/>
</dbReference>
<dbReference type="SUPFAM" id="SSF57667">
    <property type="entry name" value="beta-beta-alpha zinc fingers"/>
    <property type="match status" value="1"/>
</dbReference>
<dbReference type="PROSITE" id="PS50157">
    <property type="entry name" value="ZINC_FINGER_C2H2_2"/>
    <property type="match status" value="1"/>
</dbReference>
<dbReference type="InterPro" id="IPR013087">
    <property type="entry name" value="Znf_C2H2_type"/>
</dbReference>
<dbReference type="InterPro" id="IPR036236">
    <property type="entry name" value="Znf_C2H2_sf"/>
</dbReference>